<comment type="caution">
    <text evidence="2">The sequence shown here is derived from an EMBL/GenBank/DDBJ whole genome shotgun (WGS) entry which is preliminary data.</text>
</comment>
<proteinExistence type="predicted"/>
<sequence length="290" mass="30730">MKMQRSSRPGSLGLLPTRQRGLTLVELMVAMALGLVILIAVVYVFAGSRASHRHQESYSTVQESGRIALELMGRDLRMAGHTGCGNLGFLQHISAPINNPPLQMDVSFDDATTITGTDNAAGTPDLVTLVAGSAESTALLSMPAPNEMELTSVAALGTVNPGDLLLVSDCVFTEVVAVQAVAGNTLTLNPPPTRQYRPGSVVMRRQWTQYTVNPATRELQRNGVAIAGGVTDMQLRYGVGDATRSATNYVTDPSTVAPTSIVAIKVDLTIADGNVNRPFSSTVTLRNRAP</sequence>
<name>A0ABW2R4B7_9BURK</name>
<accession>A0ABW2R4B7</accession>
<dbReference type="Pfam" id="PF07963">
    <property type="entry name" value="N_methyl"/>
    <property type="match status" value="1"/>
</dbReference>
<dbReference type="Proteomes" id="UP001596495">
    <property type="component" value="Unassembled WGS sequence"/>
</dbReference>
<protein>
    <submittedName>
        <fullName evidence="2">PilW family protein</fullName>
    </submittedName>
</protein>
<feature type="transmembrane region" description="Helical" evidence="1">
    <location>
        <begin position="21"/>
        <end position="46"/>
    </location>
</feature>
<dbReference type="InterPro" id="IPR012902">
    <property type="entry name" value="N_methyl_site"/>
</dbReference>
<dbReference type="EMBL" id="JBHTBX010000001">
    <property type="protein sequence ID" value="MFC7433178.1"/>
    <property type="molecule type" value="Genomic_DNA"/>
</dbReference>
<dbReference type="PROSITE" id="PS00409">
    <property type="entry name" value="PROKAR_NTER_METHYL"/>
    <property type="match status" value="1"/>
</dbReference>
<dbReference type="RefSeq" id="WP_374639000.1">
    <property type="nucleotide sequence ID" value="NZ_JBHTBX010000001.1"/>
</dbReference>
<gene>
    <name evidence="2" type="ORF">ACFQNJ_01490</name>
</gene>
<evidence type="ECO:0000313" key="3">
    <source>
        <dbReference type="Proteomes" id="UP001596495"/>
    </source>
</evidence>
<evidence type="ECO:0000256" key="1">
    <source>
        <dbReference type="SAM" id="Phobius"/>
    </source>
</evidence>
<keyword evidence="1" id="KW-1133">Transmembrane helix</keyword>
<reference evidence="3" key="1">
    <citation type="journal article" date="2019" name="Int. J. Syst. Evol. Microbiol.">
        <title>The Global Catalogue of Microorganisms (GCM) 10K type strain sequencing project: providing services to taxonomists for standard genome sequencing and annotation.</title>
        <authorList>
            <consortium name="The Broad Institute Genomics Platform"/>
            <consortium name="The Broad Institute Genome Sequencing Center for Infectious Disease"/>
            <person name="Wu L."/>
            <person name="Ma J."/>
        </authorList>
    </citation>
    <scope>NUCLEOTIDE SEQUENCE [LARGE SCALE GENOMIC DNA]</scope>
    <source>
        <strain evidence="3">CCUG 54518</strain>
    </source>
</reference>
<keyword evidence="1" id="KW-0812">Transmembrane</keyword>
<organism evidence="2 3">
    <name type="scientific">Hydrogenophaga bisanensis</name>
    <dbReference type="NCBI Taxonomy" id="439611"/>
    <lineage>
        <taxon>Bacteria</taxon>
        <taxon>Pseudomonadati</taxon>
        <taxon>Pseudomonadota</taxon>
        <taxon>Betaproteobacteria</taxon>
        <taxon>Burkholderiales</taxon>
        <taxon>Comamonadaceae</taxon>
        <taxon>Hydrogenophaga</taxon>
    </lineage>
</organism>
<keyword evidence="3" id="KW-1185">Reference proteome</keyword>
<dbReference type="NCBIfam" id="TIGR02532">
    <property type="entry name" value="IV_pilin_GFxxxE"/>
    <property type="match status" value="1"/>
</dbReference>
<keyword evidence="1" id="KW-0472">Membrane</keyword>
<evidence type="ECO:0000313" key="2">
    <source>
        <dbReference type="EMBL" id="MFC7433178.1"/>
    </source>
</evidence>